<comment type="caution">
    <text evidence="1">The sequence shown here is derived from an EMBL/GenBank/DDBJ whole genome shotgun (WGS) entry which is preliminary data.</text>
</comment>
<organism evidence="1 2">
    <name type="scientific">Bartonella japonica</name>
    <dbReference type="NCBI Taxonomy" id="357761"/>
    <lineage>
        <taxon>Bacteria</taxon>
        <taxon>Pseudomonadati</taxon>
        <taxon>Pseudomonadota</taxon>
        <taxon>Alphaproteobacteria</taxon>
        <taxon>Hyphomicrobiales</taxon>
        <taxon>Bartonellaceae</taxon>
        <taxon>Bartonella</taxon>
    </lineage>
</organism>
<evidence type="ECO:0000313" key="2">
    <source>
        <dbReference type="Proteomes" id="UP001549112"/>
    </source>
</evidence>
<reference evidence="1 2" key="1">
    <citation type="submission" date="2024-06" db="EMBL/GenBank/DDBJ databases">
        <title>Genomic Encyclopedia of Type Strains, Phase IV (KMG-IV): sequencing the most valuable type-strain genomes for metagenomic binning, comparative biology and taxonomic classification.</title>
        <authorList>
            <person name="Goeker M."/>
        </authorList>
    </citation>
    <scope>NUCLEOTIDE SEQUENCE [LARGE SCALE GENOMIC DNA]</scope>
    <source>
        <strain evidence="1 2">DSM 23650</strain>
    </source>
</reference>
<accession>A0ABV2FQE8</accession>
<evidence type="ECO:0000313" key="1">
    <source>
        <dbReference type="EMBL" id="MET3560751.1"/>
    </source>
</evidence>
<name>A0ABV2FQE8_9HYPH</name>
<dbReference type="EMBL" id="JBEPLT010000020">
    <property type="protein sequence ID" value="MET3560751.1"/>
    <property type="molecule type" value="Genomic_DNA"/>
</dbReference>
<dbReference type="Proteomes" id="UP001549112">
    <property type="component" value="Unassembled WGS sequence"/>
</dbReference>
<protein>
    <submittedName>
        <fullName evidence="1">Uncharacterized protein</fullName>
    </submittedName>
</protein>
<keyword evidence="2" id="KW-1185">Reference proteome</keyword>
<gene>
    <name evidence="1" type="ORF">ABID39_001460</name>
</gene>
<sequence>MEDNNHSLKAGLKESDSNKYPALYFTSIYTIMLETY</sequence>
<proteinExistence type="predicted"/>